<dbReference type="EMBL" id="CP036318">
    <property type="protein sequence ID" value="QDV57176.1"/>
    <property type="molecule type" value="Genomic_DNA"/>
</dbReference>
<proteinExistence type="predicted"/>
<evidence type="ECO:0000256" key="1">
    <source>
        <dbReference type="SAM" id="Phobius"/>
    </source>
</evidence>
<protein>
    <submittedName>
        <fullName evidence="2">Uncharacterized protein</fullName>
    </submittedName>
</protein>
<keyword evidence="1" id="KW-1133">Transmembrane helix</keyword>
<dbReference type="RefSeq" id="WP_145123320.1">
    <property type="nucleotide sequence ID" value="NZ_CP036292.1"/>
</dbReference>
<keyword evidence="1" id="KW-0472">Membrane</keyword>
<evidence type="ECO:0000313" key="3">
    <source>
        <dbReference type="Proteomes" id="UP000316770"/>
    </source>
</evidence>
<reference evidence="2 3" key="1">
    <citation type="submission" date="2019-02" db="EMBL/GenBank/DDBJ databases">
        <title>Deep-cultivation of Planctomycetes and their phenomic and genomic characterization uncovers novel biology.</title>
        <authorList>
            <person name="Wiegand S."/>
            <person name="Jogler M."/>
            <person name="Boedeker C."/>
            <person name="Pinto D."/>
            <person name="Vollmers J."/>
            <person name="Rivas-Marin E."/>
            <person name="Kohn T."/>
            <person name="Peeters S.H."/>
            <person name="Heuer A."/>
            <person name="Rast P."/>
            <person name="Oberbeckmann S."/>
            <person name="Bunk B."/>
            <person name="Jeske O."/>
            <person name="Meyerdierks A."/>
            <person name="Storesund J.E."/>
            <person name="Kallscheuer N."/>
            <person name="Luecker S."/>
            <person name="Lage O.M."/>
            <person name="Pohl T."/>
            <person name="Merkel B.J."/>
            <person name="Hornburger P."/>
            <person name="Mueller R.-W."/>
            <person name="Bruemmer F."/>
            <person name="Labrenz M."/>
            <person name="Spormann A.M."/>
            <person name="Op den Camp H."/>
            <person name="Overmann J."/>
            <person name="Amann R."/>
            <person name="Jetten M.S.M."/>
            <person name="Mascher T."/>
            <person name="Medema M.H."/>
            <person name="Devos D.P."/>
            <person name="Kaster A.-K."/>
            <person name="Ovreas L."/>
            <person name="Rohde M."/>
            <person name="Galperin M.Y."/>
            <person name="Jogler C."/>
        </authorList>
    </citation>
    <scope>NUCLEOTIDE SEQUENCE [LARGE SCALE GENOMIC DNA]</scope>
    <source>
        <strain evidence="2 3">Mal33</strain>
    </source>
</reference>
<dbReference type="OrthoDB" id="284574at2"/>
<evidence type="ECO:0000313" key="2">
    <source>
        <dbReference type="EMBL" id="QDV57176.1"/>
    </source>
</evidence>
<gene>
    <name evidence="2" type="ORF">Mal33_31770</name>
</gene>
<accession>A0A518IVQ9</accession>
<feature type="transmembrane region" description="Helical" evidence="1">
    <location>
        <begin position="42"/>
        <end position="65"/>
    </location>
</feature>
<dbReference type="AlphaFoldDB" id="A0A518IVQ9"/>
<organism evidence="2 3">
    <name type="scientific">Rosistilla oblonga</name>
    <dbReference type="NCBI Taxonomy" id="2527990"/>
    <lineage>
        <taxon>Bacteria</taxon>
        <taxon>Pseudomonadati</taxon>
        <taxon>Planctomycetota</taxon>
        <taxon>Planctomycetia</taxon>
        <taxon>Pirellulales</taxon>
        <taxon>Pirellulaceae</taxon>
        <taxon>Rosistilla</taxon>
    </lineage>
</organism>
<name>A0A518IVQ9_9BACT</name>
<sequence>MVIAGFLFILAILGLELAMGVAVFGFTGGKAVVVRADDPGKFWFSIVLQLIFGLALPAALCFGSLQL</sequence>
<keyword evidence="3" id="KW-1185">Reference proteome</keyword>
<dbReference type="Proteomes" id="UP000316770">
    <property type="component" value="Chromosome"/>
</dbReference>
<keyword evidence="1" id="KW-0812">Transmembrane</keyword>